<feature type="region of interest" description="Disordered" evidence="1">
    <location>
        <begin position="1"/>
        <end position="20"/>
    </location>
</feature>
<reference evidence="3 4" key="1">
    <citation type="submission" date="2018-01" db="EMBL/GenBank/DDBJ databases">
        <title>Cryobacterium sp. nov., from glaciers in China.</title>
        <authorList>
            <person name="Liu Q."/>
            <person name="Xin Y.-H."/>
        </authorList>
    </citation>
    <scope>NUCLEOTIDE SEQUENCE [LARGE SCALE GENOMIC DNA]</scope>
    <source>
        <strain evidence="3 4">TMB1-8</strain>
    </source>
</reference>
<accession>A0A2S3Z7D9</accession>
<evidence type="ECO:0000256" key="1">
    <source>
        <dbReference type="SAM" id="MobiDB-lite"/>
    </source>
</evidence>
<sequence length="402" mass="43119">MTQDPTLAAPAVESSSFPAPRPRTRRTILTTLAVVLAVAVGGAGFWGWGAVARDRYETATSALTAQVGEETEARNASDARSRNLTWLAERIRAVAATPAFAADVLPEAAVLRDLLAELEPVIEASDTAEALRPPANDDLVSDADHSLPWQVMAEAERIEGLTGHSESAEDRLRASAQAATTGRDDLVAAEAAYFSAAATRAEQTIVDNALSNRSVQIPLIRLIEYARDPAMSSARDAVFLTSMTDAEAQVRSSEALHQAEANDPAWAVRREIEAYARSLSNGIALEFIWAPEVSGLGADWLSGTAETYDSDGGWSIISLNYTIENVWYEGSDAHAVVAHEVGHTQVYRENCWPLFSGSAFSQDHEAWATAWSISQGFDEPGSGIEAYGRPTNEQVAVAGTCR</sequence>
<dbReference type="PROSITE" id="PS51318">
    <property type="entry name" value="TAT"/>
    <property type="match status" value="1"/>
</dbReference>
<keyword evidence="2" id="KW-0472">Membrane</keyword>
<evidence type="ECO:0000313" key="4">
    <source>
        <dbReference type="Proteomes" id="UP000237104"/>
    </source>
</evidence>
<proteinExistence type="predicted"/>
<evidence type="ECO:0000256" key="2">
    <source>
        <dbReference type="SAM" id="Phobius"/>
    </source>
</evidence>
<name>A0A2S3Z7D9_9MICO</name>
<dbReference type="InterPro" id="IPR006311">
    <property type="entry name" value="TAT_signal"/>
</dbReference>
<dbReference type="AlphaFoldDB" id="A0A2S3Z7D9"/>
<dbReference type="Proteomes" id="UP000237104">
    <property type="component" value="Unassembled WGS sequence"/>
</dbReference>
<feature type="transmembrane region" description="Helical" evidence="2">
    <location>
        <begin position="28"/>
        <end position="48"/>
    </location>
</feature>
<dbReference type="EMBL" id="PPXF01000058">
    <property type="protein sequence ID" value="POH61382.1"/>
    <property type="molecule type" value="Genomic_DNA"/>
</dbReference>
<keyword evidence="2" id="KW-0812">Transmembrane</keyword>
<gene>
    <name evidence="3" type="ORF">C3B59_12055</name>
</gene>
<protein>
    <submittedName>
        <fullName evidence="3">Uncharacterized protein</fullName>
    </submittedName>
</protein>
<organism evidence="3 4">
    <name type="scientific">Cryobacterium zongtaii</name>
    <dbReference type="NCBI Taxonomy" id="1259217"/>
    <lineage>
        <taxon>Bacteria</taxon>
        <taxon>Bacillati</taxon>
        <taxon>Actinomycetota</taxon>
        <taxon>Actinomycetes</taxon>
        <taxon>Micrococcales</taxon>
        <taxon>Microbacteriaceae</taxon>
        <taxon>Cryobacterium</taxon>
    </lineage>
</organism>
<dbReference type="OrthoDB" id="4976927at2"/>
<comment type="caution">
    <text evidence="3">The sequence shown here is derived from an EMBL/GenBank/DDBJ whole genome shotgun (WGS) entry which is preliminary data.</text>
</comment>
<keyword evidence="2" id="KW-1133">Transmembrane helix</keyword>
<evidence type="ECO:0000313" key="3">
    <source>
        <dbReference type="EMBL" id="POH61382.1"/>
    </source>
</evidence>
<dbReference type="RefSeq" id="WP_103431590.1">
    <property type="nucleotide sequence ID" value="NZ_PPXF01000058.1"/>
</dbReference>